<accession>A0A0Q9YK26</accession>
<name>A0A0Q9YK26_9GAMM</name>
<dbReference type="NCBIfam" id="TIGR01280">
    <property type="entry name" value="xseB"/>
    <property type="match status" value="1"/>
</dbReference>
<gene>
    <name evidence="6 8" type="primary">xseB</name>
    <name evidence="8" type="ORF">CC99x_02418</name>
</gene>
<dbReference type="PIRSF" id="PIRSF006488">
    <property type="entry name" value="Exonuc_VII_S"/>
    <property type="match status" value="1"/>
</dbReference>
<comment type="subunit">
    <text evidence="6">Heterooligomer composed of large and small subunits.</text>
</comment>
<evidence type="ECO:0000256" key="6">
    <source>
        <dbReference type="HAMAP-Rule" id="MF_00337"/>
    </source>
</evidence>
<proteinExistence type="inferred from homology"/>
<keyword evidence="4 6" id="KW-0378">Hydrolase</keyword>
<comment type="function">
    <text evidence="6">Bidirectionally degrades single-stranded DNA into large acid-insoluble oligonucleotides, which are then degraded further into small acid-soluble oligonucleotides.</text>
</comment>
<comment type="similarity">
    <text evidence="1 6">Belongs to the XseB family.</text>
</comment>
<keyword evidence="2 6" id="KW-0963">Cytoplasm</keyword>
<dbReference type="GO" id="GO:0009318">
    <property type="term" value="C:exodeoxyribonuclease VII complex"/>
    <property type="evidence" value="ECO:0007669"/>
    <property type="project" value="UniProtKB-UniRule"/>
</dbReference>
<dbReference type="GO" id="GO:0005829">
    <property type="term" value="C:cytosol"/>
    <property type="evidence" value="ECO:0007669"/>
    <property type="project" value="TreeGrafter"/>
</dbReference>
<organism evidence="8">
    <name type="scientific">Candidatus Berkiella cookevillensis</name>
    <dbReference type="NCBI Taxonomy" id="437022"/>
    <lineage>
        <taxon>Bacteria</taxon>
        <taxon>Pseudomonadati</taxon>
        <taxon>Pseudomonadota</taxon>
        <taxon>Gammaproteobacteria</taxon>
        <taxon>Candidatus Berkiellales</taxon>
        <taxon>Candidatus Berkiellaceae</taxon>
        <taxon>Candidatus Berkiella</taxon>
    </lineage>
</organism>
<dbReference type="EMBL" id="LKHV01000018">
    <property type="protein sequence ID" value="KRG17348.1"/>
    <property type="molecule type" value="Genomic_DNA"/>
</dbReference>
<evidence type="ECO:0000313" key="8">
    <source>
        <dbReference type="EMBL" id="KRG17348.1"/>
    </source>
</evidence>
<comment type="catalytic activity">
    <reaction evidence="6">
        <text>Exonucleolytic cleavage in either 5'- to 3'- or 3'- to 5'-direction to yield nucleoside 5'-phosphates.</text>
        <dbReference type="EC" id="3.1.11.6"/>
    </reaction>
</comment>
<feature type="coiled-coil region" evidence="7">
    <location>
        <begin position="19"/>
        <end position="77"/>
    </location>
</feature>
<comment type="subcellular location">
    <subcellularLocation>
        <location evidence="6">Cytoplasm</location>
    </subcellularLocation>
</comment>
<dbReference type="STRING" id="437022.CC99x_02418"/>
<keyword evidence="5 6" id="KW-0269">Exonuclease</keyword>
<evidence type="ECO:0000256" key="7">
    <source>
        <dbReference type="SAM" id="Coils"/>
    </source>
</evidence>
<dbReference type="PANTHER" id="PTHR34137">
    <property type="entry name" value="EXODEOXYRIBONUCLEASE 7 SMALL SUBUNIT"/>
    <property type="match status" value="1"/>
</dbReference>
<dbReference type="AlphaFoldDB" id="A0A0Q9YK26"/>
<dbReference type="Gene3D" id="1.10.287.1040">
    <property type="entry name" value="Exonuclease VII, small subunit"/>
    <property type="match status" value="1"/>
</dbReference>
<dbReference type="PANTHER" id="PTHR34137:SF1">
    <property type="entry name" value="EXODEOXYRIBONUCLEASE 7 SMALL SUBUNIT"/>
    <property type="match status" value="1"/>
</dbReference>
<evidence type="ECO:0000256" key="3">
    <source>
        <dbReference type="ARBA" id="ARBA00022722"/>
    </source>
</evidence>
<keyword evidence="7" id="KW-0175">Coiled coil</keyword>
<evidence type="ECO:0000256" key="4">
    <source>
        <dbReference type="ARBA" id="ARBA00022801"/>
    </source>
</evidence>
<dbReference type="GO" id="GO:0008855">
    <property type="term" value="F:exodeoxyribonuclease VII activity"/>
    <property type="evidence" value="ECO:0007669"/>
    <property type="project" value="UniProtKB-UniRule"/>
</dbReference>
<protein>
    <recommendedName>
        <fullName evidence="6">Exodeoxyribonuclease 7 small subunit</fullName>
        <ecNumber evidence="6">3.1.11.6</ecNumber>
    </recommendedName>
    <alternativeName>
        <fullName evidence="6">Exodeoxyribonuclease VII small subunit</fullName>
        <shortName evidence="6">Exonuclease VII small subunit</shortName>
    </alternativeName>
</protein>
<evidence type="ECO:0000256" key="1">
    <source>
        <dbReference type="ARBA" id="ARBA00009998"/>
    </source>
</evidence>
<dbReference type="GO" id="GO:0006308">
    <property type="term" value="P:DNA catabolic process"/>
    <property type="evidence" value="ECO:0007669"/>
    <property type="project" value="UniProtKB-UniRule"/>
</dbReference>
<dbReference type="SUPFAM" id="SSF116842">
    <property type="entry name" value="XseB-like"/>
    <property type="match status" value="1"/>
</dbReference>
<dbReference type="InterPro" id="IPR003761">
    <property type="entry name" value="Exonuc_VII_S"/>
</dbReference>
<sequence>MNPVANKKISKSVDFEGSLKELEEIVAKMEGQELSLEAALAQFEKGISLAKQCQITLQNAKQRVEKLIEENGDNSAQ</sequence>
<evidence type="ECO:0000256" key="2">
    <source>
        <dbReference type="ARBA" id="ARBA00022490"/>
    </source>
</evidence>
<comment type="caution">
    <text evidence="8">The sequence shown here is derived from an EMBL/GenBank/DDBJ whole genome shotgun (WGS) entry which is preliminary data.</text>
</comment>
<dbReference type="Pfam" id="PF02609">
    <property type="entry name" value="Exonuc_VII_S"/>
    <property type="match status" value="1"/>
</dbReference>
<dbReference type="InterPro" id="IPR037004">
    <property type="entry name" value="Exonuc_VII_ssu_sf"/>
</dbReference>
<reference evidence="8" key="1">
    <citation type="submission" date="2015-09" db="EMBL/GenBank/DDBJ databases">
        <title>Draft Genome Sequences of Two Novel Amoeba-resistant Intranuclear Bacteria, Candidatus Berkiella cookevillensis and Candidatus Berkiella aquae.</title>
        <authorList>
            <person name="Mehari Y.T."/>
            <person name="Arivett B.A."/>
            <person name="Farone A.L."/>
            <person name="Gunderson J.H."/>
            <person name="Farone M.B."/>
        </authorList>
    </citation>
    <scope>NUCLEOTIDE SEQUENCE [LARGE SCALE GENOMIC DNA]</scope>
    <source>
        <strain evidence="8">CC99</strain>
    </source>
</reference>
<evidence type="ECO:0000256" key="5">
    <source>
        <dbReference type="ARBA" id="ARBA00022839"/>
    </source>
</evidence>
<dbReference type="EC" id="3.1.11.6" evidence="6"/>
<dbReference type="NCBIfam" id="NF002140">
    <property type="entry name" value="PRK00977.1-4"/>
    <property type="match status" value="1"/>
</dbReference>
<dbReference type="HAMAP" id="MF_00337">
    <property type="entry name" value="Exonuc_7_S"/>
    <property type="match status" value="1"/>
</dbReference>
<keyword evidence="3 6" id="KW-0540">Nuclease</keyword>